<organism evidence="1 2">
    <name type="scientific">Endozoicomonas elysicola</name>
    <dbReference type="NCBI Taxonomy" id="305900"/>
    <lineage>
        <taxon>Bacteria</taxon>
        <taxon>Pseudomonadati</taxon>
        <taxon>Pseudomonadota</taxon>
        <taxon>Gammaproteobacteria</taxon>
        <taxon>Oceanospirillales</taxon>
        <taxon>Endozoicomonadaceae</taxon>
        <taxon>Endozoicomonas</taxon>
    </lineage>
</organism>
<gene>
    <name evidence="1" type="ORF">GV64_09685</name>
</gene>
<protein>
    <submittedName>
        <fullName evidence="1">Uncharacterized protein</fullName>
    </submittedName>
</protein>
<dbReference type="STRING" id="305900.GV64_09685"/>
<accession>A0A081KA01</accession>
<reference evidence="1 2" key="1">
    <citation type="submission" date="2014-06" db="EMBL/GenBank/DDBJ databases">
        <title>Whole Genome Sequences of Three Symbiotic Endozoicomonas Bacteria.</title>
        <authorList>
            <person name="Neave M.J."/>
            <person name="Apprill A."/>
            <person name="Voolstra C.R."/>
        </authorList>
    </citation>
    <scope>NUCLEOTIDE SEQUENCE [LARGE SCALE GENOMIC DNA]</scope>
    <source>
        <strain evidence="1 2">DSM 22380</strain>
    </source>
</reference>
<dbReference type="AlphaFoldDB" id="A0A081KA01"/>
<dbReference type="EMBL" id="JOJP01000001">
    <property type="protein sequence ID" value="KEI70977.1"/>
    <property type="molecule type" value="Genomic_DNA"/>
</dbReference>
<proteinExistence type="predicted"/>
<comment type="caution">
    <text evidence="1">The sequence shown here is derived from an EMBL/GenBank/DDBJ whole genome shotgun (WGS) entry which is preliminary data.</text>
</comment>
<dbReference type="eggNOG" id="ENOG502ZEBA">
    <property type="taxonomic scope" value="Bacteria"/>
</dbReference>
<name>A0A081KA01_9GAMM</name>
<dbReference type="RefSeq" id="WP_020585143.1">
    <property type="nucleotide sequence ID" value="NZ_JOJP01000001.1"/>
</dbReference>
<keyword evidence="2" id="KW-1185">Reference proteome</keyword>
<dbReference type="Proteomes" id="UP000027997">
    <property type="component" value="Unassembled WGS sequence"/>
</dbReference>
<evidence type="ECO:0000313" key="2">
    <source>
        <dbReference type="Proteomes" id="UP000027997"/>
    </source>
</evidence>
<evidence type="ECO:0000313" key="1">
    <source>
        <dbReference type="EMBL" id="KEI70977.1"/>
    </source>
</evidence>
<sequence length="261" mass="29210">MFKTIRVTILLLILLVVGMNTWLTQIRSTDWDAPLFVAIHPISGDSSSKTLQYLNRLEEWHFDDIELFLATQAARYRVTLYGQSSSQPVSVHLGDTIQELPPALPSDSNMLSSFLWSLKFRFWHWQMKGESPLAGADIHLYVVYHDPDLLPVLEHSVGLQKGMVGIVNAYGDRRYTKSNAVVMVHELMHTLGATDKYDLSTGSPMFPDGYAEPDKTPLHPQRFAEIMGGHIPVNESSSQMPGSLAQTVVGKTTAEEINWGN</sequence>